<proteinExistence type="predicted"/>
<accession>A0A424YBN7</accession>
<dbReference type="Gene3D" id="3.40.50.1000">
    <property type="entry name" value="HAD superfamily/HAD-like"/>
    <property type="match status" value="1"/>
</dbReference>
<reference evidence="1 2" key="1">
    <citation type="submission" date="2018-08" db="EMBL/GenBank/DDBJ databases">
        <title>The metabolism and importance of syntrophic acetate oxidation coupled to methane or sulfide production in haloalkaline environments.</title>
        <authorList>
            <person name="Timmers P.H.A."/>
            <person name="Vavourakis C.D."/>
            <person name="Sorokin D.Y."/>
            <person name="Sinninghe Damste J.S."/>
            <person name="Muyzer G."/>
            <person name="Stams A.J.M."/>
            <person name="Plugge C.M."/>
        </authorList>
    </citation>
    <scope>NUCLEOTIDE SEQUENCE [LARGE SCALE GENOMIC DNA]</scope>
    <source>
        <strain evidence="1">MSAO_Bac1</strain>
    </source>
</reference>
<gene>
    <name evidence="1" type="ORF">D5R97_07890</name>
</gene>
<dbReference type="Proteomes" id="UP000285138">
    <property type="component" value="Unassembled WGS sequence"/>
</dbReference>
<evidence type="ECO:0000313" key="1">
    <source>
        <dbReference type="EMBL" id="RQD74407.1"/>
    </source>
</evidence>
<name>A0A424YBN7_9FIRM</name>
<dbReference type="SUPFAM" id="SSF56784">
    <property type="entry name" value="HAD-like"/>
    <property type="match status" value="1"/>
</dbReference>
<dbReference type="EMBL" id="QZAA01000206">
    <property type="protein sequence ID" value="RQD74407.1"/>
    <property type="molecule type" value="Genomic_DNA"/>
</dbReference>
<protein>
    <submittedName>
        <fullName evidence="1">ATPase P</fullName>
    </submittedName>
</protein>
<dbReference type="InterPro" id="IPR036412">
    <property type="entry name" value="HAD-like_sf"/>
</dbReference>
<dbReference type="InterPro" id="IPR023214">
    <property type="entry name" value="HAD_sf"/>
</dbReference>
<dbReference type="AlphaFoldDB" id="A0A424YBN7"/>
<organism evidence="1 2">
    <name type="scientific">Candidatus Syntrophonatronum acetioxidans</name>
    <dbReference type="NCBI Taxonomy" id="1795816"/>
    <lineage>
        <taxon>Bacteria</taxon>
        <taxon>Bacillati</taxon>
        <taxon>Bacillota</taxon>
        <taxon>Clostridia</taxon>
        <taxon>Eubacteriales</taxon>
        <taxon>Syntrophomonadaceae</taxon>
        <taxon>Candidatus Syntrophonatronum</taxon>
    </lineage>
</organism>
<evidence type="ECO:0000313" key="2">
    <source>
        <dbReference type="Proteomes" id="UP000285138"/>
    </source>
</evidence>
<comment type="caution">
    <text evidence="1">The sequence shown here is derived from an EMBL/GenBank/DDBJ whole genome shotgun (WGS) entry which is preliminary data.</text>
</comment>
<sequence length="159" mass="17325">MDKVLVYDIPGRGTLEIRHLVLDLNGTIAFQGKIRESTRRLINELSRRVKVYVLTADTRGKAHHLCSSLEAEVCLIEKGREKEGKAEFIREKGSGETIALGNGDNDQLMLEASLLGIVVLGEEGCSVPSLLKADMVVKDVDTALGILLDPDTLKATLRG</sequence>